<dbReference type="Pfam" id="PF01850">
    <property type="entry name" value="PIN"/>
    <property type="match status" value="1"/>
</dbReference>
<dbReference type="Proteomes" id="UP001304683">
    <property type="component" value="Chromosome"/>
</dbReference>
<dbReference type="SUPFAM" id="SSF88723">
    <property type="entry name" value="PIN domain-like"/>
    <property type="match status" value="1"/>
</dbReference>
<dbReference type="RefSeq" id="WP_135224328.1">
    <property type="nucleotide sequence ID" value="NZ_CP132508.1"/>
</dbReference>
<evidence type="ECO:0000259" key="1">
    <source>
        <dbReference type="Pfam" id="PF01850"/>
    </source>
</evidence>
<accession>A0ABZ0QMU2</accession>
<keyword evidence="3" id="KW-1185">Reference proteome</keyword>
<name>A0ABZ0QMU2_9FIRM</name>
<reference evidence="2 3" key="1">
    <citation type="submission" date="2023-08" db="EMBL/GenBank/DDBJ databases">
        <title>Genome sequence of Thermaerobacter compostii strain Ins1, a spore-forming filamentous bacterium isolated from a deep geothermal reservoir.</title>
        <authorList>
            <person name="Bregnard D."/>
            <person name="Gonzalez D."/>
            <person name="Junier P."/>
        </authorList>
    </citation>
    <scope>NUCLEOTIDE SEQUENCE [LARGE SCALE GENOMIC DNA]</scope>
    <source>
        <strain evidence="2 3">Ins1</strain>
    </source>
</reference>
<sequence>MPSRPGAVWLDSNIFIHAQLRDAHSEACRKVLAALEAGTIEGWVDATVLHEVAYVLTRRFGWSRHETAEYLLLILSAPGVRTVHPQEALEQAVTFWMRSDKAFVDCLLAALAEDQGGAVCTVDADDILALGAKAATPDEIV</sequence>
<feature type="domain" description="PIN" evidence="1">
    <location>
        <begin position="10"/>
        <end position="125"/>
    </location>
</feature>
<gene>
    <name evidence="2" type="ORF">Q5761_10570</name>
</gene>
<dbReference type="InterPro" id="IPR029060">
    <property type="entry name" value="PIN-like_dom_sf"/>
</dbReference>
<organism evidence="2 3">
    <name type="scientific">Thermaerobacter composti</name>
    <dbReference type="NCBI Taxonomy" id="554949"/>
    <lineage>
        <taxon>Bacteria</taxon>
        <taxon>Bacillati</taxon>
        <taxon>Bacillota</taxon>
        <taxon>Clostridia</taxon>
        <taxon>Eubacteriales</taxon>
        <taxon>Clostridiales Family XVII. Incertae Sedis</taxon>
        <taxon>Thermaerobacter</taxon>
    </lineage>
</organism>
<protein>
    <submittedName>
        <fullName evidence="2">PIN domain-containing protein</fullName>
    </submittedName>
</protein>
<evidence type="ECO:0000313" key="2">
    <source>
        <dbReference type="EMBL" id="WPD18794.1"/>
    </source>
</evidence>
<dbReference type="EMBL" id="CP132508">
    <property type="protein sequence ID" value="WPD18794.1"/>
    <property type="molecule type" value="Genomic_DNA"/>
</dbReference>
<proteinExistence type="predicted"/>
<dbReference type="InterPro" id="IPR002716">
    <property type="entry name" value="PIN_dom"/>
</dbReference>
<evidence type="ECO:0000313" key="3">
    <source>
        <dbReference type="Proteomes" id="UP001304683"/>
    </source>
</evidence>
<dbReference type="Gene3D" id="3.40.50.1010">
    <property type="entry name" value="5'-nuclease"/>
    <property type="match status" value="1"/>
</dbReference>